<evidence type="ECO:0008006" key="4">
    <source>
        <dbReference type="Google" id="ProtNLM"/>
    </source>
</evidence>
<evidence type="ECO:0000313" key="3">
    <source>
        <dbReference type="Proteomes" id="UP001412239"/>
    </source>
</evidence>
<feature type="compositionally biased region" description="Basic and acidic residues" evidence="1">
    <location>
        <begin position="116"/>
        <end position="141"/>
    </location>
</feature>
<feature type="compositionally biased region" description="Low complexity" evidence="1">
    <location>
        <begin position="99"/>
        <end position="108"/>
    </location>
</feature>
<organism evidence="2 3">
    <name type="scientific">Tuber aestivum</name>
    <name type="common">summer truffle</name>
    <dbReference type="NCBI Taxonomy" id="59557"/>
    <lineage>
        <taxon>Eukaryota</taxon>
        <taxon>Fungi</taxon>
        <taxon>Dikarya</taxon>
        <taxon>Ascomycota</taxon>
        <taxon>Pezizomycotina</taxon>
        <taxon>Pezizomycetes</taxon>
        <taxon>Pezizales</taxon>
        <taxon>Tuberaceae</taxon>
        <taxon>Tuber</taxon>
    </lineage>
</organism>
<proteinExistence type="predicted"/>
<dbReference type="AlphaFoldDB" id="A0A292Q283"/>
<evidence type="ECO:0000313" key="2">
    <source>
        <dbReference type="EMBL" id="CUS12843.1"/>
    </source>
</evidence>
<feature type="region of interest" description="Disordered" evidence="1">
    <location>
        <begin position="91"/>
        <end position="144"/>
    </location>
</feature>
<reference evidence="2" key="1">
    <citation type="submission" date="2015-10" db="EMBL/GenBank/DDBJ databases">
        <authorList>
            <person name="Regsiter A."/>
            <person name="william w."/>
        </authorList>
    </citation>
    <scope>NUCLEOTIDE SEQUENCE</scope>
    <source>
        <strain evidence="2">Montdore</strain>
    </source>
</reference>
<name>A0A292Q283_9PEZI</name>
<gene>
    <name evidence="2" type="ORF">GSTUAT00003116001</name>
</gene>
<accession>A0A292Q283</accession>
<feature type="compositionally biased region" description="Low complexity" evidence="1">
    <location>
        <begin position="156"/>
        <end position="169"/>
    </location>
</feature>
<evidence type="ECO:0000256" key="1">
    <source>
        <dbReference type="SAM" id="MobiDB-lite"/>
    </source>
</evidence>
<dbReference type="Proteomes" id="UP001412239">
    <property type="component" value="Unassembled WGS sequence"/>
</dbReference>
<keyword evidence="3" id="KW-1185">Reference proteome</keyword>
<feature type="region of interest" description="Disordered" evidence="1">
    <location>
        <begin position="156"/>
        <end position="177"/>
    </location>
</feature>
<sequence length="518" mass="56318">MSPGDINPLDEWIRRQSFEVAYNDFTKGFIGKKALEGAVCSSIPTEFGARGYTPEKVRTRLRAMMAERLTSELLRECDDRRIVSMAAAGNTGSGGISGSGHATSAGAAVGQAVPSKENKGDQPRVLDKGKQRAMDSEDRAKAPLHMPSYKTAVPVGVPPSAGGPVPKGGTSVRHSPKMEVSDDVVESYKRAAAAGVQVLKTAPTDESAVPSLRESTTVTLPRSSSIISTSVNASAARAMPSAVAADSMIPSLPFKLQYRIFTALQAILESCCYDFACRYYPEYLKRKSWDCPEAGELTVWIRGLSKEFSSNPVFDMGEDEFDTILKKGGEIRHAAVHRVSVSGQEIQGLIEDARAMAEILDDEEVEGRLREIDEMKAVVDSNIQVLLDKRAVKEERLRLELEKLEKWKRDIELREVRAIKGAEEEEESICREFRDGIGRELEWLGLEGKGLGVRDRGEAMEMAGSGVVGAASREGAEALEKINENAEEDFHEPEGWPAAEGALPEQLLATGSVSSLSI</sequence>
<protein>
    <recommendedName>
        <fullName evidence="4">Ubiquinol-cytochrome-c reductase cytochrome c1</fullName>
    </recommendedName>
</protein>
<dbReference type="EMBL" id="LN890983">
    <property type="protein sequence ID" value="CUS12843.1"/>
    <property type="molecule type" value="Genomic_DNA"/>
</dbReference>